<protein>
    <submittedName>
        <fullName evidence="6">TetR/AcrR family transcriptional regulator</fullName>
    </submittedName>
</protein>
<evidence type="ECO:0000256" key="3">
    <source>
        <dbReference type="ARBA" id="ARBA00023163"/>
    </source>
</evidence>
<dbReference type="Pfam" id="PF13305">
    <property type="entry name" value="TetR_C_33"/>
    <property type="match status" value="1"/>
</dbReference>
<dbReference type="RefSeq" id="WP_277418180.1">
    <property type="nucleotide sequence ID" value="NZ_CP119083.1"/>
</dbReference>
<dbReference type="SUPFAM" id="SSF48498">
    <property type="entry name" value="Tetracyclin repressor-like, C-terminal domain"/>
    <property type="match status" value="1"/>
</dbReference>
<sequence length="231" mass="24966">MQPRHPAAGRCRAAAAETCIKKATLASITFTEGQNQVYSVYMTTRERILAIAITELEAKGLDGLSLRAVSHKADITPMAVYRHFADKAALLQAVGAHALDMWQRRIQALPPLPLLQAFEAIATAFVDFALDEPALFDAAFVLRTQAERVYPEDFEAGHSPVIGGFARRLAEGQAAGLVRAGPPLELAMAVWGVLQGLVALHRSGRFNLSRPAFTALCLRSAARIYLEGDAS</sequence>
<dbReference type="InterPro" id="IPR036271">
    <property type="entry name" value="Tet_transcr_reg_TetR-rel_C_sf"/>
</dbReference>
<keyword evidence="1" id="KW-0805">Transcription regulation</keyword>
<accession>A0ABY8BJK2</accession>
<dbReference type="Pfam" id="PF00440">
    <property type="entry name" value="TetR_N"/>
    <property type="match status" value="1"/>
</dbReference>
<name>A0ABY8BJK2_9BURK</name>
<dbReference type="SUPFAM" id="SSF46689">
    <property type="entry name" value="Homeodomain-like"/>
    <property type="match status" value="1"/>
</dbReference>
<dbReference type="PROSITE" id="PS50977">
    <property type="entry name" value="HTH_TETR_2"/>
    <property type="match status" value="1"/>
</dbReference>
<dbReference type="PANTHER" id="PTHR30055:SF146">
    <property type="entry name" value="HTH-TYPE TRANSCRIPTIONAL DUAL REGULATOR CECR"/>
    <property type="match status" value="1"/>
</dbReference>
<dbReference type="InterPro" id="IPR050109">
    <property type="entry name" value="HTH-type_TetR-like_transc_reg"/>
</dbReference>
<evidence type="ECO:0000313" key="6">
    <source>
        <dbReference type="EMBL" id="WEF35528.1"/>
    </source>
</evidence>
<evidence type="ECO:0000259" key="5">
    <source>
        <dbReference type="PROSITE" id="PS50977"/>
    </source>
</evidence>
<dbReference type="Proteomes" id="UP001216510">
    <property type="component" value="Chromosome"/>
</dbReference>
<keyword evidence="7" id="KW-1185">Reference proteome</keyword>
<feature type="DNA-binding region" description="H-T-H motif" evidence="4">
    <location>
        <begin position="65"/>
        <end position="84"/>
    </location>
</feature>
<evidence type="ECO:0000256" key="2">
    <source>
        <dbReference type="ARBA" id="ARBA00023125"/>
    </source>
</evidence>
<dbReference type="InterPro" id="IPR025996">
    <property type="entry name" value="MT1864/Rv1816-like_C"/>
</dbReference>
<proteinExistence type="predicted"/>
<evidence type="ECO:0000256" key="1">
    <source>
        <dbReference type="ARBA" id="ARBA00023015"/>
    </source>
</evidence>
<dbReference type="PANTHER" id="PTHR30055">
    <property type="entry name" value="HTH-TYPE TRANSCRIPTIONAL REGULATOR RUTR"/>
    <property type="match status" value="1"/>
</dbReference>
<evidence type="ECO:0000313" key="7">
    <source>
        <dbReference type="Proteomes" id="UP001216510"/>
    </source>
</evidence>
<keyword evidence="3" id="KW-0804">Transcription</keyword>
<feature type="domain" description="HTH tetR-type" evidence="5">
    <location>
        <begin position="42"/>
        <end position="102"/>
    </location>
</feature>
<dbReference type="EMBL" id="CP119083">
    <property type="protein sequence ID" value="WEF35528.1"/>
    <property type="molecule type" value="Genomic_DNA"/>
</dbReference>
<keyword evidence="2 4" id="KW-0238">DNA-binding</keyword>
<evidence type="ECO:0000256" key="4">
    <source>
        <dbReference type="PROSITE-ProRule" id="PRU00335"/>
    </source>
</evidence>
<dbReference type="Gene3D" id="1.10.357.10">
    <property type="entry name" value="Tetracycline Repressor, domain 2"/>
    <property type="match status" value="1"/>
</dbReference>
<gene>
    <name evidence="6" type="ORF">PX653_12500</name>
</gene>
<reference evidence="6 7" key="1">
    <citation type="submission" date="2023-02" db="EMBL/GenBank/DDBJ databases">
        <title>Gemone sequence of Telluria chitinolytica ACM 3522T.</title>
        <authorList>
            <person name="Frediansyah A."/>
            <person name="Miess H."/>
            <person name="Gross H."/>
        </authorList>
    </citation>
    <scope>NUCLEOTIDE SEQUENCE [LARGE SCALE GENOMIC DNA]</scope>
    <source>
        <strain evidence="6 7">ACM 3522</strain>
    </source>
</reference>
<dbReference type="InterPro" id="IPR001647">
    <property type="entry name" value="HTH_TetR"/>
</dbReference>
<dbReference type="InterPro" id="IPR009057">
    <property type="entry name" value="Homeodomain-like_sf"/>
</dbReference>
<organism evidence="6 7">
    <name type="scientific">Pseudoduganella chitinolytica</name>
    <dbReference type="NCBI Taxonomy" id="34070"/>
    <lineage>
        <taxon>Bacteria</taxon>
        <taxon>Pseudomonadati</taxon>
        <taxon>Pseudomonadota</taxon>
        <taxon>Betaproteobacteria</taxon>
        <taxon>Burkholderiales</taxon>
        <taxon>Oxalobacteraceae</taxon>
        <taxon>Telluria group</taxon>
        <taxon>Pseudoduganella</taxon>
    </lineage>
</organism>